<dbReference type="NCBIfam" id="NF006734">
    <property type="entry name" value="PRK09266.1"/>
    <property type="match status" value="1"/>
</dbReference>
<dbReference type="EMBL" id="BOMY01000039">
    <property type="protein sequence ID" value="GIF23288.1"/>
    <property type="molecule type" value="Genomic_DNA"/>
</dbReference>
<dbReference type="Gene3D" id="3.20.10.10">
    <property type="entry name" value="D-amino Acid Aminotransferase, subunit A, domain 2"/>
    <property type="match status" value="1"/>
</dbReference>
<evidence type="ECO:0000313" key="2">
    <source>
        <dbReference type="EMBL" id="GIF23288.1"/>
    </source>
</evidence>
<dbReference type="GO" id="GO:0003824">
    <property type="term" value="F:catalytic activity"/>
    <property type="evidence" value="ECO:0007669"/>
    <property type="project" value="InterPro"/>
</dbReference>
<dbReference type="InterPro" id="IPR050571">
    <property type="entry name" value="Class-IV_PLP-Dep_Aminotrnsfr"/>
</dbReference>
<reference evidence="2" key="1">
    <citation type="submission" date="2021-01" db="EMBL/GenBank/DDBJ databases">
        <title>Whole genome shotgun sequence of Actinoplanes tereljensis NBRC 105297.</title>
        <authorList>
            <person name="Komaki H."/>
            <person name="Tamura T."/>
        </authorList>
    </citation>
    <scope>NUCLEOTIDE SEQUENCE</scope>
    <source>
        <strain evidence="2">NBRC 105297</strain>
    </source>
</reference>
<proteinExistence type="inferred from homology"/>
<accession>A0A919NRD8</accession>
<dbReference type="Proteomes" id="UP000623608">
    <property type="component" value="Unassembled WGS sequence"/>
</dbReference>
<evidence type="ECO:0000313" key="3">
    <source>
        <dbReference type="Proteomes" id="UP000623608"/>
    </source>
</evidence>
<gene>
    <name evidence="2" type="ORF">Ate02nite_60180</name>
</gene>
<dbReference type="InterPro" id="IPR036038">
    <property type="entry name" value="Aminotransferase-like"/>
</dbReference>
<dbReference type="Pfam" id="PF01063">
    <property type="entry name" value="Aminotran_4"/>
    <property type="match status" value="1"/>
</dbReference>
<protein>
    <submittedName>
        <fullName evidence="2">Uncharacterized protein</fullName>
    </submittedName>
</protein>
<dbReference type="GO" id="GO:0046394">
    <property type="term" value="P:carboxylic acid biosynthetic process"/>
    <property type="evidence" value="ECO:0007669"/>
    <property type="project" value="UniProtKB-ARBA"/>
</dbReference>
<dbReference type="InterPro" id="IPR043131">
    <property type="entry name" value="BCAT-like_N"/>
</dbReference>
<organism evidence="2 3">
    <name type="scientific">Paractinoplanes tereljensis</name>
    <dbReference type="NCBI Taxonomy" id="571912"/>
    <lineage>
        <taxon>Bacteria</taxon>
        <taxon>Bacillati</taxon>
        <taxon>Actinomycetota</taxon>
        <taxon>Actinomycetes</taxon>
        <taxon>Micromonosporales</taxon>
        <taxon>Micromonosporaceae</taxon>
        <taxon>Paractinoplanes</taxon>
    </lineage>
</organism>
<sequence length="265" mass="28795">MTRVEINGVPASIDGLHRAATGNYGHFTSMQVRSGAVAGLAFHLRRLQEASAELFAGRATPSDRMIVDLINHALGEQRNASVRVTVLPDVFDVRGTDVMVSVGEPVPDNARAPLRVCSVGYERELPHLKHVATMGLTYHHLQARRAGFDDVLFVRHDGRLAEGSVWNIAFWDGERVIWPSAPQLPGITMQVLRIGLAKLGIPDEQRRLTGASLAGMRAAVAVNSHCPAQPIGAIDAVILPEFASLTTLLLRAWNEVAWDELGPAR</sequence>
<comment type="similarity">
    <text evidence="1">Belongs to the class-IV pyridoxal-phosphate-dependent aminotransferase family.</text>
</comment>
<dbReference type="InterPro" id="IPR043132">
    <property type="entry name" value="BCAT-like_C"/>
</dbReference>
<dbReference type="Gene3D" id="3.30.470.10">
    <property type="match status" value="1"/>
</dbReference>
<name>A0A919NRD8_9ACTN</name>
<dbReference type="AlphaFoldDB" id="A0A919NRD8"/>
<dbReference type="SUPFAM" id="SSF56752">
    <property type="entry name" value="D-aminoacid aminotransferase-like PLP-dependent enzymes"/>
    <property type="match status" value="1"/>
</dbReference>
<comment type="caution">
    <text evidence="2">The sequence shown here is derived from an EMBL/GenBank/DDBJ whole genome shotgun (WGS) entry which is preliminary data.</text>
</comment>
<keyword evidence="3" id="KW-1185">Reference proteome</keyword>
<dbReference type="RefSeq" id="WP_203811191.1">
    <property type="nucleotide sequence ID" value="NZ_BOMY01000039.1"/>
</dbReference>
<dbReference type="PANTHER" id="PTHR42743">
    <property type="entry name" value="AMINO-ACID AMINOTRANSFERASE"/>
    <property type="match status" value="1"/>
</dbReference>
<dbReference type="InterPro" id="IPR001544">
    <property type="entry name" value="Aminotrans_IV"/>
</dbReference>
<evidence type="ECO:0000256" key="1">
    <source>
        <dbReference type="ARBA" id="ARBA00009320"/>
    </source>
</evidence>
<dbReference type="PANTHER" id="PTHR42743:SF13">
    <property type="entry name" value="P-LOOP CONTAINING NUCLEOSIDE TRIPHOSPHATE HYDROLASE PROTEIN"/>
    <property type="match status" value="1"/>
</dbReference>